<dbReference type="Proteomes" id="UP000663848">
    <property type="component" value="Unassembled WGS sequence"/>
</dbReference>
<sequence>PEKKLFHLDGGFNLGEIVYNGKVHLERGDAQTRIELHRTLKFGKGAAQSGYNFLYERKTKQVDNQKNCNVGSHLSLRTPTSDQAMKLFDFKADFTRAVDLSSATLQSSLDFIIMTRSPPVPERLELDYVRKSTRANSQA</sequence>
<evidence type="ECO:0000313" key="1">
    <source>
        <dbReference type="EMBL" id="CAF5026368.1"/>
    </source>
</evidence>
<dbReference type="AlphaFoldDB" id="A0A822BG32"/>
<comment type="caution">
    <text evidence="1">The sequence shown here is derived from an EMBL/GenBank/DDBJ whole genome shotgun (WGS) entry which is preliminary data.</text>
</comment>
<gene>
    <name evidence="1" type="ORF">QYT958_LOCUS40339</name>
</gene>
<feature type="non-terminal residue" evidence="1">
    <location>
        <position position="139"/>
    </location>
</feature>
<proteinExistence type="predicted"/>
<feature type="non-terminal residue" evidence="1">
    <location>
        <position position="1"/>
    </location>
</feature>
<protein>
    <submittedName>
        <fullName evidence="1">Uncharacterized protein</fullName>
    </submittedName>
</protein>
<reference evidence="1" key="1">
    <citation type="submission" date="2021-02" db="EMBL/GenBank/DDBJ databases">
        <authorList>
            <person name="Nowell W R."/>
        </authorList>
    </citation>
    <scope>NUCLEOTIDE SEQUENCE</scope>
</reference>
<name>A0A822BG32_9BILA</name>
<organism evidence="1 2">
    <name type="scientific">Rotaria socialis</name>
    <dbReference type="NCBI Taxonomy" id="392032"/>
    <lineage>
        <taxon>Eukaryota</taxon>
        <taxon>Metazoa</taxon>
        <taxon>Spiralia</taxon>
        <taxon>Gnathifera</taxon>
        <taxon>Rotifera</taxon>
        <taxon>Eurotatoria</taxon>
        <taxon>Bdelloidea</taxon>
        <taxon>Philodinida</taxon>
        <taxon>Philodinidae</taxon>
        <taxon>Rotaria</taxon>
    </lineage>
</organism>
<evidence type="ECO:0000313" key="2">
    <source>
        <dbReference type="Proteomes" id="UP000663848"/>
    </source>
</evidence>
<dbReference type="EMBL" id="CAJOBR010041089">
    <property type="protein sequence ID" value="CAF5026368.1"/>
    <property type="molecule type" value="Genomic_DNA"/>
</dbReference>
<accession>A0A822BG32</accession>